<name>A0ABS8H230_9SPHN</name>
<reference evidence="2 3" key="1">
    <citation type="submission" date="2021-10" db="EMBL/GenBank/DDBJ databases">
        <title>The diversity and Nitrogen Metabolism of Culturable Nitrate-Utilizing Bacteria Within the Oxygen Minimum Zone of the Changjiang (Yangtze River)Estuary.</title>
        <authorList>
            <person name="Zhang D."/>
            <person name="Zheng J."/>
            <person name="Liu S."/>
            <person name="He W."/>
        </authorList>
    </citation>
    <scope>NUCLEOTIDE SEQUENCE [LARGE SCALE GENOMIC DNA]</scope>
    <source>
        <strain evidence="2 3">FXH275-2</strain>
    </source>
</reference>
<dbReference type="RefSeq" id="WP_228226544.1">
    <property type="nucleotide sequence ID" value="NZ_JAJGNP010000003.1"/>
</dbReference>
<feature type="signal peptide" evidence="1">
    <location>
        <begin position="1"/>
        <end position="20"/>
    </location>
</feature>
<dbReference type="EMBL" id="JAJGNP010000003">
    <property type="protein sequence ID" value="MCC4232250.1"/>
    <property type="molecule type" value="Genomic_DNA"/>
</dbReference>
<comment type="caution">
    <text evidence="2">The sequence shown here is derived from an EMBL/GenBank/DDBJ whole genome shotgun (WGS) entry which is preliminary data.</text>
</comment>
<keyword evidence="3" id="KW-1185">Reference proteome</keyword>
<feature type="chain" id="PRO_5045601096" evidence="1">
    <location>
        <begin position="21"/>
        <end position="224"/>
    </location>
</feature>
<dbReference type="InterPro" id="IPR046505">
    <property type="entry name" value="DUF6683"/>
</dbReference>
<sequence>MMLHSLTAAAALLASLFAPAGPQQGAPPARFDPSSLPALDLSPGQGVVADVDGGYRPDPAVRRKLADIMGEAAGREGAAQEAEMRQIVLSGRAVAEYEKVAPQLGYSANDAIDGLAFYMLAQWGVANDHRPDITRAQAAGVRRQAANAFARVADQVDSDALRQEFGEMLMIQGAIMAGTHEAALRSGDSTALARYAEMARRGGRQIFQADPVDILLTDDGFRHR</sequence>
<organism evidence="2 3">
    <name type="scientific">Sphingobium soli</name>
    <dbReference type="NCBI Taxonomy" id="1591116"/>
    <lineage>
        <taxon>Bacteria</taxon>
        <taxon>Pseudomonadati</taxon>
        <taxon>Pseudomonadota</taxon>
        <taxon>Alphaproteobacteria</taxon>
        <taxon>Sphingomonadales</taxon>
        <taxon>Sphingomonadaceae</taxon>
        <taxon>Sphingobium</taxon>
    </lineage>
</organism>
<dbReference type="Pfam" id="PF20388">
    <property type="entry name" value="DUF6683"/>
    <property type="match status" value="1"/>
</dbReference>
<accession>A0ABS8H230</accession>
<evidence type="ECO:0000313" key="3">
    <source>
        <dbReference type="Proteomes" id="UP001198830"/>
    </source>
</evidence>
<gene>
    <name evidence="2" type="ORF">LL253_06020</name>
</gene>
<keyword evidence="1" id="KW-0732">Signal</keyword>
<proteinExistence type="predicted"/>
<evidence type="ECO:0000313" key="2">
    <source>
        <dbReference type="EMBL" id="MCC4232250.1"/>
    </source>
</evidence>
<protein>
    <submittedName>
        <fullName evidence="2">Uncharacterized protein</fullName>
    </submittedName>
</protein>
<evidence type="ECO:0000256" key="1">
    <source>
        <dbReference type="SAM" id="SignalP"/>
    </source>
</evidence>
<dbReference type="Proteomes" id="UP001198830">
    <property type="component" value="Unassembled WGS sequence"/>
</dbReference>